<proteinExistence type="predicted"/>
<dbReference type="PANTHER" id="PTHR30336:SF4">
    <property type="entry name" value="ENVELOPE BIOGENESIS FACTOR ELYC"/>
    <property type="match status" value="1"/>
</dbReference>
<evidence type="ECO:0000313" key="4">
    <source>
        <dbReference type="Proteomes" id="UP001482513"/>
    </source>
</evidence>
<reference evidence="3 4" key="1">
    <citation type="submission" date="2022-04" db="EMBL/GenBank/DDBJ databases">
        <title>Positive selection, recombination, and allopatry shape intraspecific diversity of widespread and dominant cyanobacteria.</title>
        <authorList>
            <person name="Wei J."/>
            <person name="Shu W."/>
            <person name="Hu C."/>
        </authorList>
    </citation>
    <scope>NUCLEOTIDE SEQUENCE [LARGE SCALE GENOMIC DNA]</scope>
    <source>
        <strain evidence="3 4">DQ-A4</strain>
    </source>
</reference>
<organism evidence="3 4">
    <name type="scientific">Leptolyngbya subtilissima DQ-A4</name>
    <dbReference type="NCBI Taxonomy" id="2933933"/>
    <lineage>
        <taxon>Bacteria</taxon>
        <taxon>Bacillati</taxon>
        <taxon>Cyanobacteriota</taxon>
        <taxon>Cyanophyceae</taxon>
        <taxon>Leptolyngbyales</taxon>
        <taxon>Leptolyngbyaceae</taxon>
        <taxon>Leptolyngbya group</taxon>
        <taxon>Leptolyngbya</taxon>
    </lineage>
</organism>
<keyword evidence="1" id="KW-0812">Transmembrane</keyword>
<dbReference type="PANTHER" id="PTHR30336">
    <property type="entry name" value="INNER MEMBRANE PROTEIN, PROBABLE PERMEASE"/>
    <property type="match status" value="1"/>
</dbReference>
<dbReference type="InterPro" id="IPR003848">
    <property type="entry name" value="DUF218"/>
</dbReference>
<dbReference type="InterPro" id="IPR051599">
    <property type="entry name" value="Cell_Envelope_Assoc"/>
</dbReference>
<dbReference type="EMBL" id="JAMPKX010000001">
    <property type="protein sequence ID" value="MEP0945532.1"/>
    <property type="molecule type" value="Genomic_DNA"/>
</dbReference>
<feature type="transmembrane region" description="Helical" evidence="1">
    <location>
        <begin position="25"/>
        <end position="46"/>
    </location>
</feature>
<keyword evidence="4" id="KW-1185">Reference proteome</keyword>
<dbReference type="CDD" id="cd06259">
    <property type="entry name" value="YdcF-like"/>
    <property type="match status" value="1"/>
</dbReference>
<feature type="domain" description="DUF218" evidence="2">
    <location>
        <begin position="95"/>
        <end position="228"/>
    </location>
</feature>
<dbReference type="RefSeq" id="WP_190698436.1">
    <property type="nucleotide sequence ID" value="NZ_JAMPKX010000001.1"/>
</dbReference>
<dbReference type="Proteomes" id="UP001482513">
    <property type="component" value="Unassembled WGS sequence"/>
</dbReference>
<sequence length="250" mass="27188">MVDLSACQITAAGDLTRSLWRLLNLLLQPTFILPVLAVMIAAPWIVRPRRWKRRISLAGVLLVLLYSLGLSPLGIQMGGKGLALLIPRDGGQPADAIVVLGRGGDFRPSRVQVAAELWQQQRAPLVFASGRSDAKEIGQMLEATGLPAEAIDGEPCSATTNENALFTAALLQPRGIRRLILVTDPPHMARSLLTFRSLGFEVIPHPSPVPKSLDNRKRQFLVLREWAGLIGYGMMGRYLARETGEPGFGA</sequence>
<gene>
    <name evidence="3" type="ORF">NC992_01480</name>
</gene>
<comment type="caution">
    <text evidence="3">The sequence shown here is derived from an EMBL/GenBank/DDBJ whole genome shotgun (WGS) entry which is preliminary data.</text>
</comment>
<keyword evidence="1" id="KW-0472">Membrane</keyword>
<dbReference type="InterPro" id="IPR014729">
    <property type="entry name" value="Rossmann-like_a/b/a_fold"/>
</dbReference>
<feature type="transmembrane region" description="Helical" evidence="1">
    <location>
        <begin position="55"/>
        <end position="75"/>
    </location>
</feature>
<evidence type="ECO:0000313" key="3">
    <source>
        <dbReference type="EMBL" id="MEP0945532.1"/>
    </source>
</evidence>
<name>A0ABV0JYD1_9CYAN</name>
<evidence type="ECO:0000256" key="1">
    <source>
        <dbReference type="SAM" id="Phobius"/>
    </source>
</evidence>
<protein>
    <submittedName>
        <fullName evidence="3">YdcF family protein</fullName>
    </submittedName>
</protein>
<evidence type="ECO:0000259" key="2">
    <source>
        <dbReference type="Pfam" id="PF02698"/>
    </source>
</evidence>
<dbReference type="Pfam" id="PF02698">
    <property type="entry name" value="DUF218"/>
    <property type="match status" value="1"/>
</dbReference>
<keyword evidence="1" id="KW-1133">Transmembrane helix</keyword>
<dbReference type="Gene3D" id="3.40.50.620">
    <property type="entry name" value="HUPs"/>
    <property type="match status" value="1"/>
</dbReference>
<accession>A0ABV0JYD1</accession>